<reference evidence="1" key="1">
    <citation type="journal article" date="2019" name="bioRxiv">
        <title>The Genome of the Zebra Mussel, Dreissena polymorpha: A Resource for Invasive Species Research.</title>
        <authorList>
            <person name="McCartney M.A."/>
            <person name="Auch B."/>
            <person name="Kono T."/>
            <person name="Mallez S."/>
            <person name="Zhang Y."/>
            <person name="Obille A."/>
            <person name="Becker A."/>
            <person name="Abrahante J.E."/>
            <person name="Garbe J."/>
            <person name="Badalamenti J.P."/>
            <person name="Herman A."/>
            <person name="Mangelson H."/>
            <person name="Liachko I."/>
            <person name="Sullivan S."/>
            <person name="Sone E.D."/>
            <person name="Koren S."/>
            <person name="Silverstein K.A.T."/>
            <person name="Beckman K.B."/>
            <person name="Gohl D.M."/>
        </authorList>
    </citation>
    <scope>NUCLEOTIDE SEQUENCE</scope>
    <source>
        <strain evidence="1">Duluth1</strain>
        <tissue evidence="1">Whole animal</tissue>
    </source>
</reference>
<sequence>MPEQRIRQLLECTKPIPCTHPYRLHAYDSNWSAQTHTISTHRKVIGTVIVPCIGQLLEAVNEGYKPIPVPRLLECTNPYRVQTNTGPTHRTAMECTNPYQFHA</sequence>
<dbReference type="EMBL" id="JAIWYP010000011">
    <property type="protein sequence ID" value="KAH3741351.1"/>
    <property type="molecule type" value="Genomic_DNA"/>
</dbReference>
<evidence type="ECO:0000313" key="1">
    <source>
        <dbReference type="EMBL" id="KAH3741351.1"/>
    </source>
</evidence>
<name>A0A9D4DBL2_DREPO</name>
<dbReference type="AlphaFoldDB" id="A0A9D4DBL2"/>
<comment type="caution">
    <text evidence="1">The sequence shown here is derived from an EMBL/GenBank/DDBJ whole genome shotgun (WGS) entry which is preliminary data.</text>
</comment>
<keyword evidence="2" id="KW-1185">Reference proteome</keyword>
<evidence type="ECO:0000313" key="2">
    <source>
        <dbReference type="Proteomes" id="UP000828390"/>
    </source>
</evidence>
<gene>
    <name evidence="1" type="ORF">DPMN_048076</name>
</gene>
<organism evidence="1 2">
    <name type="scientific">Dreissena polymorpha</name>
    <name type="common">Zebra mussel</name>
    <name type="synonym">Mytilus polymorpha</name>
    <dbReference type="NCBI Taxonomy" id="45954"/>
    <lineage>
        <taxon>Eukaryota</taxon>
        <taxon>Metazoa</taxon>
        <taxon>Spiralia</taxon>
        <taxon>Lophotrochozoa</taxon>
        <taxon>Mollusca</taxon>
        <taxon>Bivalvia</taxon>
        <taxon>Autobranchia</taxon>
        <taxon>Heteroconchia</taxon>
        <taxon>Euheterodonta</taxon>
        <taxon>Imparidentia</taxon>
        <taxon>Neoheterodontei</taxon>
        <taxon>Myida</taxon>
        <taxon>Dreissenoidea</taxon>
        <taxon>Dreissenidae</taxon>
        <taxon>Dreissena</taxon>
    </lineage>
</organism>
<protein>
    <submittedName>
        <fullName evidence="1">Uncharacterized protein</fullName>
    </submittedName>
</protein>
<accession>A0A9D4DBL2</accession>
<reference evidence="1" key="2">
    <citation type="submission" date="2020-11" db="EMBL/GenBank/DDBJ databases">
        <authorList>
            <person name="McCartney M.A."/>
            <person name="Auch B."/>
            <person name="Kono T."/>
            <person name="Mallez S."/>
            <person name="Becker A."/>
            <person name="Gohl D.M."/>
            <person name="Silverstein K.A.T."/>
            <person name="Koren S."/>
            <person name="Bechman K.B."/>
            <person name="Herman A."/>
            <person name="Abrahante J.E."/>
            <person name="Garbe J."/>
        </authorList>
    </citation>
    <scope>NUCLEOTIDE SEQUENCE</scope>
    <source>
        <strain evidence="1">Duluth1</strain>
        <tissue evidence="1">Whole animal</tissue>
    </source>
</reference>
<dbReference type="Proteomes" id="UP000828390">
    <property type="component" value="Unassembled WGS sequence"/>
</dbReference>
<proteinExistence type="predicted"/>